<gene>
    <name evidence="1" type="ORF">PBY51_002468</name>
</gene>
<proteinExistence type="predicted"/>
<accession>A0AAN7XA49</accession>
<dbReference type="Proteomes" id="UP001346869">
    <property type="component" value="Unassembled WGS sequence"/>
</dbReference>
<sequence length="69" mass="7621">MFTGTSGKIQNDLIYAIAEVMGEEIKMKIKKAPFVAVMVDETSDVGNVAQPALVLRYVTDTGVKERFVR</sequence>
<dbReference type="PANTHER" id="PTHR45749">
    <property type="match status" value="1"/>
</dbReference>
<reference evidence="1 2" key="1">
    <citation type="journal article" date="2023" name="Genes (Basel)">
        <title>Chromosome-Level Genome Assembly and Circadian Gene Repertoire of the Patagonia Blennie Eleginops maclovinus-The Closest Ancestral Proxy of Antarctic Cryonotothenioids.</title>
        <authorList>
            <person name="Cheng C.C."/>
            <person name="Rivera-Colon A.G."/>
            <person name="Minhas B.F."/>
            <person name="Wilson L."/>
            <person name="Rayamajhi N."/>
            <person name="Vargas-Chacoff L."/>
            <person name="Catchen J.M."/>
        </authorList>
    </citation>
    <scope>NUCLEOTIDE SEQUENCE [LARGE SCALE GENOMIC DNA]</scope>
    <source>
        <strain evidence="1">JMC-PN-2008</strain>
    </source>
</reference>
<dbReference type="AlphaFoldDB" id="A0AAN7XA49"/>
<dbReference type="EMBL" id="JAUZQC010000015">
    <property type="protein sequence ID" value="KAK5858320.1"/>
    <property type="molecule type" value="Genomic_DNA"/>
</dbReference>
<keyword evidence="2" id="KW-1185">Reference proteome</keyword>
<reference evidence="1 2" key="2">
    <citation type="journal article" date="2023" name="Mol. Biol. Evol.">
        <title>Genomics of Secondarily Temperate Adaptation in the Only Non-Antarctic Icefish.</title>
        <authorList>
            <person name="Rivera-Colon A.G."/>
            <person name="Rayamajhi N."/>
            <person name="Minhas B.F."/>
            <person name="Madrigal G."/>
            <person name="Bilyk K.T."/>
            <person name="Yoon V."/>
            <person name="Hune M."/>
            <person name="Gregory S."/>
            <person name="Cheng C.H.C."/>
            <person name="Catchen J.M."/>
        </authorList>
    </citation>
    <scope>NUCLEOTIDE SEQUENCE [LARGE SCALE GENOMIC DNA]</scope>
    <source>
        <strain evidence="1">JMC-PN-2008</strain>
    </source>
</reference>
<evidence type="ECO:0008006" key="3">
    <source>
        <dbReference type="Google" id="ProtNLM"/>
    </source>
</evidence>
<dbReference type="PANTHER" id="PTHR45749:SF28">
    <property type="entry name" value="ZINC FINGER MYM-TYPE PROTEIN 1-LIKE-RELATED"/>
    <property type="match status" value="1"/>
</dbReference>
<evidence type="ECO:0000313" key="2">
    <source>
        <dbReference type="Proteomes" id="UP001346869"/>
    </source>
</evidence>
<protein>
    <recommendedName>
        <fullName evidence="3">DUF4371 domain-containing protein</fullName>
    </recommendedName>
</protein>
<organism evidence="1 2">
    <name type="scientific">Eleginops maclovinus</name>
    <name type="common">Patagonian blennie</name>
    <name type="synonym">Eleginus maclovinus</name>
    <dbReference type="NCBI Taxonomy" id="56733"/>
    <lineage>
        <taxon>Eukaryota</taxon>
        <taxon>Metazoa</taxon>
        <taxon>Chordata</taxon>
        <taxon>Craniata</taxon>
        <taxon>Vertebrata</taxon>
        <taxon>Euteleostomi</taxon>
        <taxon>Actinopterygii</taxon>
        <taxon>Neopterygii</taxon>
        <taxon>Teleostei</taxon>
        <taxon>Neoteleostei</taxon>
        <taxon>Acanthomorphata</taxon>
        <taxon>Eupercaria</taxon>
        <taxon>Perciformes</taxon>
        <taxon>Notothenioidei</taxon>
        <taxon>Eleginopidae</taxon>
        <taxon>Eleginops</taxon>
    </lineage>
</organism>
<name>A0AAN7XA49_ELEMC</name>
<comment type="caution">
    <text evidence="1">The sequence shown here is derived from an EMBL/GenBank/DDBJ whole genome shotgun (WGS) entry which is preliminary data.</text>
</comment>
<evidence type="ECO:0000313" key="1">
    <source>
        <dbReference type="EMBL" id="KAK5858320.1"/>
    </source>
</evidence>